<dbReference type="Proteomes" id="UP000288805">
    <property type="component" value="Unassembled WGS sequence"/>
</dbReference>
<evidence type="ECO:0000256" key="1">
    <source>
        <dbReference type="SAM" id="MobiDB-lite"/>
    </source>
</evidence>
<comment type="caution">
    <text evidence="2">The sequence shown here is derived from an EMBL/GenBank/DDBJ whole genome shotgun (WGS) entry which is preliminary data.</text>
</comment>
<sequence length="229" mass="24947">MSIFVAKPVRNTLDSLREFSQLRRRVWHTSATSQHRSPHFATAKRLRSGKAQISQQNSHSAGLFISFLKPHRASLRSSSPTIRSGQISATRNGANRGAKSSSPSSRKKSLRKEPVPDPVSEPPRPRAISPSVKPAQPKLQRGVTLPAFAGFISGILSSILASSISVPSPAPPAKPQEPQPPLPEPQIPAEIALEEVIRRPMLTQPPIEGNLDCRARPFHSELCFDIAAF</sequence>
<feature type="region of interest" description="Disordered" evidence="1">
    <location>
        <begin position="166"/>
        <end position="185"/>
    </location>
</feature>
<gene>
    <name evidence="2" type="ORF">CK203_113198</name>
</gene>
<feature type="compositionally biased region" description="Polar residues" evidence="1">
    <location>
        <begin position="75"/>
        <end position="93"/>
    </location>
</feature>
<evidence type="ECO:0000313" key="3">
    <source>
        <dbReference type="Proteomes" id="UP000288805"/>
    </source>
</evidence>
<feature type="compositionally biased region" description="Basic residues" evidence="1">
    <location>
        <begin position="36"/>
        <end position="48"/>
    </location>
</feature>
<name>A0A438CTR4_VITVI</name>
<dbReference type="EMBL" id="QGNW01002003">
    <property type="protein sequence ID" value="RVW26583.1"/>
    <property type="molecule type" value="Genomic_DNA"/>
</dbReference>
<organism evidence="2 3">
    <name type="scientific">Vitis vinifera</name>
    <name type="common">Grape</name>
    <dbReference type="NCBI Taxonomy" id="29760"/>
    <lineage>
        <taxon>Eukaryota</taxon>
        <taxon>Viridiplantae</taxon>
        <taxon>Streptophyta</taxon>
        <taxon>Embryophyta</taxon>
        <taxon>Tracheophyta</taxon>
        <taxon>Spermatophyta</taxon>
        <taxon>Magnoliopsida</taxon>
        <taxon>eudicotyledons</taxon>
        <taxon>Gunneridae</taxon>
        <taxon>Pentapetalae</taxon>
        <taxon>rosids</taxon>
        <taxon>Vitales</taxon>
        <taxon>Vitaceae</taxon>
        <taxon>Viteae</taxon>
        <taxon>Vitis</taxon>
    </lineage>
</organism>
<proteinExistence type="predicted"/>
<accession>A0A438CTR4</accession>
<feature type="compositionally biased region" description="Pro residues" evidence="1">
    <location>
        <begin position="168"/>
        <end position="185"/>
    </location>
</feature>
<protein>
    <submittedName>
        <fullName evidence="2">Uncharacterized protein</fullName>
    </submittedName>
</protein>
<feature type="region of interest" description="Disordered" evidence="1">
    <location>
        <begin position="75"/>
        <end position="138"/>
    </location>
</feature>
<dbReference type="AlphaFoldDB" id="A0A438CTR4"/>
<evidence type="ECO:0000313" key="2">
    <source>
        <dbReference type="EMBL" id="RVW26583.1"/>
    </source>
</evidence>
<feature type="region of interest" description="Disordered" evidence="1">
    <location>
        <begin position="28"/>
        <end position="55"/>
    </location>
</feature>
<reference evidence="2 3" key="1">
    <citation type="journal article" date="2018" name="PLoS Genet.">
        <title>Population sequencing reveals clonal diversity and ancestral inbreeding in the grapevine cultivar Chardonnay.</title>
        <authorList>
            <person name="Roach M.J."/>
            <person name="Johnson D.L."/>
            <person name="Bohlmann J."/>
            <person name="van Vuuren H.J."/>
            <person name="Jones S.J."/>
            <person name="Pretorius I.S."/>
            <person name="Schmidt S.A."/>
            <person name="Borneman A.R."/>
        </authorList>
    </citation>
    <scope>NUCLEOTIDE SEQUENCE [LARGE SCALE GENOMIC DNA]</scope>
    <source>
        <strain evidence="3">cv. Chardonnay</strain>
        <tissue evidence="2">Leaf</tissue>
    </source>
</reference>